<gene>
    <name evidence="2" type="ORF">LV35_04241</name>
</gene>
<dbReference type="AlphaFoldDB" id="A0AAJ0QSA3"/>
<name>A0AAJ0QSA3_ACIBA</name>
<reference evidence="2 3" key="1">
    <citation type="submission" date="2016-01" db="EMBL/GenBank/DDBJ databases">
        <title>Draft sequences of Acinetobacter baumannii isolates from wounded military personnel.</title>
        <authorList>
            <person name="Arivett B.A."/>
            <person name="Fiester S.E."/>
            <person name="Ream D.C."/>
            <person name="Actis L.A."/>
        </authorList>
    </citation>
    <scope>NUCLEOTIDE SEQUENCE [LARGE SCALE GENOMIC DNA]</scope>
    <source>
        <strain evidence="2 3">AB2828</strain>
    </source>
</reference>
<feature type="compositionally biased region" description="Basic and acidic residues" evidence="1">
    <location>
        <begin position="18"/>
        <end position="28"/>
    </location>
</feature>
<evidence type="ECO:0000313" key="2">
    <source>
        <dbReference type="EMBL" id="KZA06726.1"/>
    </source>
</evidence>
<organism evidence="2 3">
    <name type="scientific">Acinetobacter baumannii</name>
    <dbReference type="NCBI Taxonomy" id="470"/>
    <lineage>
        <taxon>Bacteria</taxon>
        <taxon>Pseudomonadati</taxon>
        <taxon>Pseudomonadota</taxon>
        <taxon>Gammaproteobacteria</taxon>
        <taxon>Moraxellales</taxon>
        <taxon>Moraxellaceae</taxon>
        <taxon>Acinetobacter</taxon>
        <taxon>Acinetobacter calcoaceticus/baumannii complex</taxon>
    </lineage>
</organism>
<dbReference type="EMBL" id="LRDT01000094">
    <property type="protein sequence ID" value="KZA06726.1"/>
    <property type="molecule type" value="Genomic_DNA"/>
</dbReference>
<feature type="region of interest" description="Disordered" evidence="1">
    <location>
        <begin position="13"/>
        <end position="48"/>
    </location>
</feature>
<accession>A0AAJ0QSA3</accession>
<comment type="caution">
    <text evidence="2">The sequence shown here is derived from an EMBL/GenBank/DDBJ whole genome shotgun (WGS) entry which is preliminary data.</text>
</comment>
<protein>
    <submittedName>
        <fullName evidence="2">Uncharacterized protein</fullName>
    </submittedName>
</protein>
<feature type="region of interest" description="Disordered" evidence="1">
    <location>
        <begin position="80"/>
        <end position="121"/>
    </location>
</feature>
<evidence type="ECO:0000256" key="1">
    <source>
        <dbReference type="SAM" id="MobiDB-lite"/>
    </source>
</evidence>
<dbReference type="Proteomes" id="UP000076296">
    <property type="component" value="Unassembled WGS sequence"/>
</dbReference>
<proteinExistence type="predicted"/>
<sequence>MFLRRRCRIGEPFQGGRQLRDPPTDRVLQRHHRQLPPGDPGSVRHLPRHRIKEARCGVQDGRRLLEEALPGVVGQRFISRGAGGRRQRQHRFLPGELQADHHPAGRQASVRPKTFFSQAAG</sequence>
<evidence type="ECO:0000313" key="3">
    <source>
        <dbReference type="Proteomes" id="UP000076296"/>
    </source>
</evidence>